<name>A0AAD8HZB2_9APIA</name>
<comment type="caution">
    <text evidence="1">The sequence shown here is derived from an EMBL/GenBank/DDBJ whole genome shotgun (WGS) entry which is preliminary data.</text>
</comment>
<proteinExistence type="predicted"/>
<protein>
    <submittedName>
        <fullName evidence="1">Uncharacterized protein</fullName>
    </submittedName>
</protein>
<evidence type="ECO:0000313" key="2">
    <source>
        <dbReference type="Proteomes" id="UP001237642"/>
    </source>
</evidence>
<keyword evidence="2" id="KW-1185">Reference proteome</keyword>
<sequence>MRTWAASVSMCDLVVSWKNVDVKTKQKGAFLAWCIWAEWNSQVFDNKTTPNAVLVDRVCRLADEYGNYTLRIYKSVQSRTQPSSRVWRALPCGRVFFAATRRIRAFWSPEIAEAKAIVLAAKLGRRSPPCKISTFRNREVRENHCPREISSYVLMNVLSLNL</sequence>
<dbReference type="EMBL" id="JAUIZM010000007">
    <property type="protein sequence ID" value="KAK1375818.1"/>
    <property type="molecule type" value="Genomic_DNA"/>
</dbReference>
<reference evidence="1" key="1">
    <citation type="submission" date="2023-02" db="EMBL/GenBank/DDBJ databases">
        <title>Genome of toxic invasive species Heracleum sosnowskyi carries increased number of genes despite the absence of recent whole-genome duplications.</title>
        <authorList>
            <person name="Schelkunov M."/>
            <person name="Shtratnikova V."/>
            <person name="Makarenko M."/>
            <person name="Klepikova A."/>
            <person name="Omelchenko D."/>
            <person name="Novikova G."/>
            <person name="Obukhova E."/>
            <person name="Bogdanov V."/>
            <person name="Penin A."/>
            <person name="Logacheva M."/>
        </authorList>
    </citation>
    <scope>NUCLEOTIDE SEQUENCE</scope>
    <source>
        <strain evidence="1">Hsosn_3</strain>
        <tissue evidence="1">Leaf</tissue>
    </source>
</reference>
<reference evidence="1" key="2">
    <citation type="submission" date="2023-05" db="EMBL/GenBank/DDBJ databases">
        <authorList>
            <person name="Schelkunov M.I."/>
        </authorList>
    </citation>
    <scope>NUCLEOTIDE SEQUENCE</scope>
    <source>
        <strain evidence="1">Hsosn_3</strain>
        <tissue evidence="1">Leaf</tissue>
    </source>
</reference>
<organism evidence="1 2">
    <name type="scientific">Heracleum sosnowskyi</name>
    <dbReference type="NCBI Taxonomy" id="360622"/>
    <lineage>
        <taxon>Eukaryota</taxon>
        <taxon>Viridiplantae</taxon>
        <taxon>Streptophyta</taxon>
        <taxon>Embryophyta</taxon>
        <taxon>Tracheophyta</taxon>
        <taxon>Spermatophyta</taxon>
        <taxon>Magnoliopsida</taxon>
        <taxon>eudicotyledons</taxon>
        <taxon>Gunneridae</taxon>
        <taxon>Pentapetalae</taxon>
        <taxon>asterids</taxon>
        <taxon>campanulids</taxon>
        <taxon>Apiales</taxon>
        <taxon>Apiaceae</taxon>
        <taxon>Apioideae</taxon>
        <taxon>apioid superclade</taxon>
        <taxon>Tordylieae</taxon>
        <taxon>Tordyliinae</taxon>
        <taxon>Heracleum</taxon>
    </lineage>
</organism>
<evidence type="ECO:0000313" key="1">
    <source>
        <dbReference type="EMBL" id="KAK1375818.1"/>
    </source>
</evidence>
<dbReference type="Proteomes" id="UP001237642">
    <property type="component" value="Unassembled WGS sequence"/>
</dbReference>
<gene>
    <name evidence="1" type="ORF">POM88_032011</name>
</gene>
<dbReference type="AlphaFoldDB" id="A0AAD8HZB2"/>
<accession>A0AAD8HZB2</accession>